<dbReference type="InterPro" id="IPR008332">
    <property type="entry name" value="MethylG_MeTrfase_N"/>
</dbReference>
<dbReference type="AlphaFoldDB" id="A0A6C0GN62"/>
<keyword evidence="3 9" id="KW-0963">Cytoplasm</keyword>
<keyword evidence="5 9" id="KW-0808">Transferase</keyword>
<evidence type="ECO:0000256" key="1">
    <source>
        <dbReference type="ARBA" id="ARBA00001286"/>
    </source>
</evidence>
<dbReference type="Pfam" id="PF02870">
    <property type="entry name" value="Methyltransf_1N"/>
    <property type="match status" value="1"/>
</dbReference>
<dbReference type="Gene3D" id="3.30.160.70">
    <property type="entry name" value="Methylated DNA-protein cysteine methyltransferase domain"/>
    <property type="match status" value="1"/>
</dbReference>
<dbReference type="EC" id="2.1.1.63" evidence="9"/>
<evidence type="ECO:0000259" key="11">
    <source>
        <dbReference type="Pfam" id="PF02870"/>
    </source>
</evidence>
<dbReference type="PANTHER" id="PTHR10815:SF13">
    <property type="entry name" value="METHYLATED-DNA--PROTEIN-CYSTEINE METHYLTRANSFERASE"/>
    <property type="match status" value="1"/>
</dbReference>
<evidence type="ECO:0000313" key="13">
    <source>
        <dbReference type="Proteomes" id="UP000480178"/>
    </source>
</evidence>
<dbReference type="InterPro" id="IPR036631">
    <property type="entry name" value="MGMT_N_sf"/>
</dbReference>
<evidence type="ECO:0000256" key="5">
    <source>
        <dbReference type="ARBA" id="ARBA00022679"/>
    </source>
</evidence>
<comment type="function">
    <text evidence="9">Involved in the cellular defense against the biological effects of O6-methylguanine (O6-MeG) and O4-methylthymine (O4-MeT) in DNA. Repairs the methylated nucleobase in DNA by stoichiometrically transferring the methyl group to a cysteine residue in the enzyme. This is a suicide reaction: the enzyme is irreversibly inactivated.</text>
</comment>
<evidence type="ECO:0000256" key="7">
    <source>
        <dbReference type="ARBA" id="ARBA00023204"/>
    </source>
</evidence>
<keyword evidence="6 9" id="KW-0227">DNA damage</keyword>
<dbReference type="Pfam" id="PF01035">
    <property type="entry name" value="DNA_binding_1"/>
    <property type="match status" value="1"/>
</dbReference>
<feature type="active site" description="Nucleophile; methyl group acceptor" evidence="9">
    <location>
        <position position="125"/>
    </location>
</feature>
<dbReference type="CDD" id="cd06445">
    <property type="entry name" value="ATase"/>
    <property type="match status" value="1"/>
</dbReference>
<dbReference type="PANTHER" id="PTHR10815">
    <property type="entry name" value="METHYLATED-DNA--PROTEIN-CYSTEINE METHYLTRANSFERASE"/>
    <property type="match status" value="1"/>
</dbReference>
<dbReference type="RefSeq" id="WP_162445366.1">
    <property type="nucleotide sequence ID" value="NZ_CP048222.1"/>
</dbReference>
<dbReference type="SUPFAM" id="SSF53155">
    <property type="entry name" value="Methylated DNA-protein cysteine methyltransferase domain"/>
    <property type="match status" value="1"/>
</dbReference>
<evidence type="ECO:0000313" key="12">
    <source>
        <dbReference type="EMBL" id="QHT69377.1"/>
    </source>
</evidence>
<dbReference type="HAMAP" id="MF_00772">
    <property type="entry name" value="OGT"/>
    <property type="match status" value="1"/>
</dbReference>
<evidence type="ECO:0000256" key="3">
    <source>
        <dbReference type="ARBA" id="ARBA00022490"/>
    </source>
</evidence>
<accession>A0A6C0GN62</accession>
<evidence type="ECO:0000256" key="2">
    <source>
        <dbReference type="ARBA" id="ARBA00008711"/>
    </source>
</evidence>
<dbReference type="EMBL" id="CP048222">
    <property type="protein sequence ID" value="QHT69377.1"/>
    <property type="molecule type" value="Genomic_DNA"/>
</dbReference>
<dbReference type="InterPro" id="IPR036217">
    <property type="entry name" value="MethylDNA_cys_MeTrfase_DNAb"/>
</dbReference>
<dbReference type="InterPro" id="IPR001497">
    <property type="entry name" value="MethylDNA_cys_MeTrfase_AS"/>
</dbReference>
<dbReference type="Proteomes" id="UP000480178">
    <property type="component" value="Chromosome"/>
</dbReference>
<dbReference type="GO" id="GO:0005737">
    <property type="term" value="C:cytoplasm"/>
    <property type="evidence" value="ECO:0007669"/>
    <property type="project" value="UniProtKB-SubCell"/>
</dbReference>
<feature type="domain" description="Methylguanine DNA methyltransferase ribonuclease-like" evidence="11">
    <location>
        <begin position="5"/>
        <end position="68"/>
    </location>
</feature>
<dbReference type="Gene3D" id="1.10.10.10">
    <property type="entry name" value="Winged helix-like DNA-binding domain superfamily/Winged helix DNA-binding domain"/>
    <property type="match status" value="1"/>
</dbReference>
<feature type="domain" description="Methylated-DNA-[protein]-cysteine S-methyltransferase DNA binding" evidence="10">
    <location>
        <begin position="74"/>
        <end position="153"/>
    </location>
</feature>
<evidence type="ECO:0000259" key="10">
    <source>
        <dbReference type="Pfam" id="PF01035"/>
    </source>
</evidence>
<dbReference type="NCBIfam" id="TIGR00589">
    <property type="entry name" value="ogt"/>
    <property type="match status" value="1"/>
</dbReference>
<keyword evidence="7 9" id="KW-0234">DNA repair</keyword>
<dbReference type="PROSITE" id="PS00374">
    <property type="entry name" value="MGMT"/>
    <property type="match status" value="1"/>
</dbReference>
<evidence type="ECO:0000256" key="6">
    <source>
        <dbReference type="ARBA" id="ARBA00022763"/>
    </source>
</evidence>
<comment type="similarity">
    <text evidence="2 9">Belongs to the MGMT family.</text>
</comment>
<sequence>MESPYTTFFSSPIGLMEINSTDKAVTTVSFVETKEKAPSVSMPDCLKECVEQLDEYFRGARKAFTIPTLLEGTSFQQQVWHELGNIPFGKTTSYMAMARKLNNPNAMRAIGNTNSKNKICILLPCHRVIGHDGSLVGYAGGLWRKKWLLAHEQTYSGYQQMKLF</sequence>
<evidence type="ECO:0000256" key="9">
    <source>
        <dbReference type="HAMAP-Rule" id="MF_00772"/>
    </source>
</evidence>
<gene>
    <name evidence="12" type="ORF">GXP67_23415</name>
</gene>
<protein>
    <recommendedName>
        <fullName evidence="9">Methylated-DNA--protein-cysteine methyltransferase</fullName>
        <ecNumber evidence="9">2.1.1.63</ecNumber>
    </recommendedName>
    <alternativeName>
        <fullName evidence="9">6-O-methylguanine-DNA methyltransferase</fullName>
        <shortName evidence="9">MGMT</shortName>
    </alternativeName>
    <alternativeName>
        <fullName evidence="9">O-6-methylguanine-DNA-alkyltransferase</fullName>
    </alternativeName>
</protein>
<dbReference type="GO" id="GO:0003908">
    <property type="term" value="F:methylated-DNA-[protein]-cysteine S-methyltransferase activity"/>
    <property type="evidence" value="ECO:0007669"/>
    <property type="project" value="UniProtKB-UniRule"/>
</dbReference>
<organism evidence="12 13">
    <name type="scientific">Rhodocytophaga rosea</name>
    <dbReference type="NCBI Taxonomy" id="2704465"/>
    <lineage>
        <taxon>Bacteria</taxon>
        <taxon>Pseudomonadati</taxon>
        <taxon>Bacteroidota</taxon>
        <taxon>Cytophagia</taxon>
        <taxon>Cytophagales</taxon>
        <taxon>Rhodocytophagaceae</taxon>
        <taxon>Rhodocytophaga</taxon>
    </lineage>
</organism>
<proteinExistence type="inferred from homology"/>
<comment type="miscellaneous">
    <text evidence="9">This enzyme catalyzes only one turnover and therefore is not strictly catalytic. According to one definition, an enzyme is a biocatalyst that acts repeatedly and over many reaction cycles.</text>
</comment>
<dbReference type="GO" id="GO:0032259">
    <property type="term" value="P:methylation"/>
    <property type="evidence" value="ECO:0007669"/>
    <property type="project" value="UniProtKB-KW"/>
</dbReference>
<evidence type="ECO:0000256" key="8">
    <source>
        <dbReference type="ARBA" id="ARBA00049348"/>
    </source>
</evidence>
<dbReference type="SUPFAM" id="SSF46767">
    <property type="entry name" value="Methylated DNA-protein cysteine methyltransferase, C-terminal domain"/>
    <property type="match status" value="1"/>
</dbReference>
<keyword evidence="13" id="KW-1185">Reference proteome</keyword>
<comment type="subcellular location">
    <subcellularLocation>
        <location evidence="9">Cytoplasm</location>
    </subcellularLocation>
</comment>
<dbReference type="InterPro" id="IPR014048">
    <property type="entry name" value="MethylDNA_cys_MeTrfase_DNA-bd"/>
</dbReference>
<dbReference type="KEGG" id="rhoz:GXP67_23415"/>
<comment type="catalytic activity">
    <reaction evidence="1 9">
        <text>a 4-O-methyl-thymidine in DNA + L-cysteinyl-[protein] = a thymidine in DNA + S-methyl-L-cysteinyl-[protein]</text>
        <dbReference type="Rhea" id="RHEA:53428"/>
        <dbReference type="Rhea" id="RHEA-COMP:10131"/>
        <dbReference type="Rhea" id="RHEA-COMP:10132"/>
        <dbReference type="Rhea" id="RHEA-COMP:13555"/>
        <dbReference type="Rhea" id="RHEA-COMP:13556"/>
        <dbReference type="ChEBI" id="CHEBI:29950"/>
        <dbReference type="ChEBI" id="CHEBI:82612"/>
        <dbReference type="ChEBI" id="CHEBI:137386"/>
        <dbReference type="ChEBI" id="CHEBI:137387"/>
        <dbReference type="EC" id="2.1.1.63"/>
    </reaction>
</comment>
<dbReference type="InterPro" id="IPR023546">
    <property type="entry name" value="MGMT"/>
</dbReference>
<reference evidence="12 13" key="1">
    <citation type="submission" date="2020-01" db="EMBL/GenBank/DDBJ databases">
        <authorList>
            <person name="Kim M.K."/>
        </authorList>
    </citation>
    <scope>NUCLEOTIDE SEQUENCE [LARGE SCALE GENOMIC DNA]</scope>
    <source>
        <strain evidence="12 13">172606-1</strain>
    </source>
</reference>
<keyword evidence="4 9" id="KW-0489">Methyltransferase</keyword>
<evidence type="ECO:0000256" key="4">
    <source>
        <dbReference type="ARBA" id="ARBA00022603"/>
    </source>
</evidence>
<dbReference type="InterPro" id="IPR036388">
    <property type="entry name" value="WH-like_DNA-bd_sf"/>
</dbReference>
<name>A0A6C0GN62_9BACT</name>
<dbReference type="FunFam" id="1.10.10.10:FF:000214">
    <property type="entry name" value="Methylated-DNA--protein-cysteine methyltransferase"/>
    <property type="match status" value="1"/>
</dbReference>
<dbReference type="GO" id="GO:0006307">
    <property type="term" value="P:DNA alkylation repair"/>
    <property type="evidence" value="ECO:0007669"/>
    <property type="project" value="UniProtKB-UniRule"/>
</dbReference>
<comment type="catalytic activity">
    <reaction evidence="8 9">
        <text>a 6-O-methyl-2'-deoxyguanosine in DNA + L-cysteinyl-[protein] = S-methyl-L-cysteinyl-[protein] + a 2'-deoxyguanosine in DNA</text>
        <dbReference type="Rhea" id="RHEA:24000"/>
        <dbReference type="Rhea" id="RHEA-COMP:10131"/>
        <dbReference type="Rhea" id="RHEA-COMP:10132"/>
        <dbReference type="Rhea" id="RHEA-COMP:11367"/>
        <dbReference type="Rhea" id="RHEA-COMP:11368"/>
        <dbReference type="ChEBI" id="CHEBI:29950"/>
        <dbReference type="ChEBI" id="CHEBI:82612"/>
        <dbReference type="ChEBI" id="CHEBI:85445"/>
        <dbReference type="ChEBI" id="CHEBI:85448"/>
        <dbReference type="EC" id="2.1.1.63"/>
    </reaction>
</comment>